<dbReference type="Gene3D" id="3.90.1300.10">
    <property type="entry name" value="Amidase signature (AS) domain"/>
    <property type="match status" value="1"/>
</dbReference>
<protein>
    <recommendedName>
        <fullName evidence="2">Amidase domain-containing protein</fullName>
    </recommendedName>
</protein>
<organism evidence="3 4">
    <name type="scientific">Diatrype stigma</name>
    <dbReference type="NCBI Taxonomy" id="117547"/>
    <lineage>
        <taxon>Eukaryota</taxon>
        <taxon>Fungi</taxon>
        <taxon>Dikarya</taxon>
        <taxon>Ascomycota</taxon>
        <taxon>Pezizomycotina</taxon>
        <taxon>Sordariomycetes</taxon>
        <taxon>Xylariomycetidae</taxon>
        <taxon>Xylariales</taxon>
        <taxon>Diatrypaceae</taxon>
        <taxon>Diatrype</taxon>
    </lineage>
</organism>
<dbReference type="EMBL" id="JAKJXP020000042">
    <property type="protein sequence ID" value="KAK7752011.1"/>
    <property type="molecule type" value="Genomic_DNA"/>
</dbReference>
<dbReference type="Pfam" id="PF01425">
    <property type="entry name" value="Amidase"/>
    <property type="match status" value="1"/>
</dbReference>
<evidence type="ECO:0000313" key="3">
    <source>
        <dbReference type="EMBL" id="KAK7752011.1"/>
    </source>
</evidence>
<dbReference type="PANTHER" id="PTHR11895">
    <property type="entry name" value="TRANSAMIDASE"/>
    <property type="match status" value="1"/>
</dbReference>
<comment type="caution">
    <text evidence="3">The sequence shown here is derived from an EMBL/GenBank/DDBJ whole genome shotgun (WGS) entry which is preliminary data.</text>
</comment>
<comment type="similarity">
    <text evidence="1">Belongs to the amidase family.</text>
</comment>
<gene>
    <name evidence="3" type="ORF">SLS62_005973</name>
</gene>
<dbReference type="InterPro" id="IPR036928">
    <property type="entry name" value="AS_sf"/>
</dbReference>
<dbReference type="GO" id="GO:0003824">
    <property type="term" value="F:catalytic activity"/>
    <property type="evidence" value="ECO:0007669"/>
    <property type="project" value="InterPro"/>
</dbReference>
<evidence type="ECO:0000313" key="4">
    <source>
        <dbReference type="Proteomes" id="UP001320420"/>
    </source>
</evidence>
<evidence type="ECO:0000256" key="1">
    <source>
        <dbReference type="ARBA" id="ARBA00009199"/>
    </source>
</evidence>
<dbReference type="AlphaFoldDB" id="A0AAN9URN1"/>
<dbReference type="PANTHER" id="PTHR11895:SF170">
    <property type="entry name" value="AMIDASE"/>
    <property type="match status" value="1"/>
</dbReference>
<feature type="domain" description="Amidase" evidence="2">
    <location>
        <begin position="47"/>
        <end position="453"/>
    </location>
</feature>
<dbReference type="SUPFAM" id="SSF75304">
    <property type="entry name" value="Amidase signature (AS) enzymes"/>
    <property type="match status" value="1"/>
</dbReference>
<accession>A0AAN9URN1</accession>
<dbReference type="InterPro" id="IPR023631">
    <property type="entry name" value="Amidase_dom"/>
</dbReference>
<sequence length="468" mass="49590">MAPITEESVVQAARAFGFTVPEADVGDYKQLLERTKTTFDTIMDMEDNIAMAEVPCLLGTASFTGWVPKTDATVVSRILNNGGIIAGKAVCENLSRGAASSTAATGPIDNPYAKRYCAGGSSSGTAALVASGAVDMGIGCDQGGSIRIPASLCGLYGFKATTGLVPYTGIASNDAAVDYVGPMTRTCMDCATLLEAIAGVDGLDDRQVAGVPFPGDVPRYREILQKTKQQGVKGMKIGILKEGVASPLLDPEVDKKFRAAVAGFENLGATVVEISVPMHGLGRSIYSTMSKMGNHMGMLGRATGRRQVMLTDLFEKKGLPYTQDALEKMNTVSKEGLIAGEYGWTHYPLAYSKAVNLNRKLKDEYNAALEVVDLLVMPTTVAPSNPHPGDDATPLEQISASAGKLENTSQFNGTGHPALAMPIGFVPAKADSSIKLPASMQIAGKFWDEAKILQAAYEWENAHDWKTF</sequence>
<keyword evidence="4" id="KW-1185">Reference proteome</keyword>
<dbReference type="PROSITE" id="PS00571">
    <property type="entry name" value="AMIDASES"/>
    <property type="match status" value="1"/>
</dbReference>
<proteinExistence type="inferred from homology"/>
<dbReference type="InterPro" id="IPR020556">
    <property type="entry name" value="Amidase_CS"/>
</dbReference>
<name>A0AAN9URN1_9PEZI</name>
<dbReference type="InterPro" id="IPR000120">
    <property type="entry name" value="Amidase"/>
</dbReference>
<evidence type="ECO:0000259" key="2">
    <source>
        <dbReference type="Pfam" id="PF01425"/>
    </source>
</evidence>
<reference evidence="3 4" key="1">
    <citation type="submission" date="2024-02" db="EMBL/GenBank/DDBJ databases">
        <title>De novo assembly and annotation of 12 fungi associated with fruit tree decline syndrome in Ontario, Canada.</title>
        <authorList>
            <person name="Sulman M."/>
            <person name="Ellouze W."/>
            <person name="Ilyukhin E."/>
        </authorList>
    </citation>
    <scope>NUCLEOTIDE SEQUENCE [LARGE SCALE GENOMIC DNA]</scope>
    <source>
        <strain evidence="3 4">M11/M66-122</strain>
    </source>
</reference>
<dbReference type="Proteomes" id="UP001320420">
    <property type="component" value="Unassembled WGS sequence"/>
</dbReference>